<feature type="region of interest" description="Disordered" evidence="1">
    <location>
        <begin position="77"/>
        <end position="98"/>
    </location>
</feature>
<proteinExistence type="predicted"/>
<dbReference type="AlphaFoldDB" id="A0A380RU35"/>
<organism evidence="2 3">
    <name type="scientific">Fibrobacter succinogenes</name>
    <name type="common">Bacteroides succinogenes</name>
    <dbReference type="NCBI Taxonomy" id="833"/>
    <lineage>
        <taxon>Bacteria</taxon>
        <taxon>Pseudomonadati</taxon>
        <taxon>Fibrobacterota</taxon>
        <taxon>Fibrobacteria</taxon>
        <taxon>Fibrobacterales</taxon>
        <taxon>Fibrobacteraceae</taxon>
        <taxon>Fibrobacter</taxon>
    </lineage>
</organism>
<dbReference type="Proteomes" id="UP000255423">
    <property type="component" value="Unassembled WGS sequence"/>
</dbReference>
<gene>
    <name evidence="2" type="ORF">SAMN05661053_0286</name>
</gene>
<evidence type="ECO:0000313" key="3">
    <source>
        <dbReference type="Proteomes" id="UP000255423"/>
    </source>
</evidence>
<dbReference type="RefSeq" id="WP_109571827.1">
    <property type="nucleotide sequence ID" value="NZ_UHJL01000001.1"/>
</dbReference>
<name>A0A380RU35_FIBSU</name>
<evidence type="ECO:0000256" key="1">
    <source>
        <dbReference type="SAM" id="MobiDB-lite"/>
    </source>
</evidence>
<dbReference type="EMBL" id="UHJL01000001">
    <property type="protein sequence ID" value="SUQ19060.1"/>
    <property type="molecule type" value="Genomic_DNA"/>
</dbReference>
<evidence type="ECO:0000313" key="2">
    <source>
        <dbReference type="EMBL" id="SUQ19060.1"/>
    </source>
</evidence>
<reference evidence="2 3" key="1">
    <citation type="submission" date="2017-08" db="EMBL/GenBank/DDBJ databases">
        <authorList>
            <person name="de Groot N.N."/>
        </authorList>
    </citation>
    <scope>NUCLEOTIDE SEQUENCE [LARGE SCALE GENOMIC DNA]</scope>
    <source>
        <strain evidence="2 3">HM2</strain>
    </source>
</reference>
<accession>A0A380RU35</accession>
<sequence length="114" mass="13758">MSSLARLAEFIYIFNKYKDVAEKSIKEYLEYFATSKATSKGTQDVERLRQWYLSDNETRKRYMTWQQELDDMVYEERERANAEKRRAEKEKSRADEAEARADKYEKILKEHGLL</sequence>
<protein>
    <submittedName>
        <fullName evidence="2">Uncharacterized protein</fullName>
    </submittedName>
</protein>